<dbReference type="InterPro" id="IPR059125">
    <property type="entry name" value="Ferritin_actino"/>
</dbReference>
<proteinExistence type="predicted"/>
<dbReference type="SUPFAM" id="SSF47240">
    <property type="entry name" value="Ferritin-like"/>
    <property type="match status" value="1"/>
</dbReference>
<feature type="domain" description="Ferritin-like" evidence="2">
    <location>
        <begin position="44"/>
        <end position="221"/>
    </location>
</feature>
<dbReference type="EMBL" id="BAED01000059">
    <property type="protein sequence ID" value="GAB06709.1"/>
    <property type="molecule type" value="Genomic_DNA"/>
</dbReference>
<evidence type="ECO:0000259" key="2">
    <source>
        <dbReference type="Pfam" id="PF13794"/>
    </source>
</evidence>
<dbReference type="AlphaFoldDB" id="G7GSY4"/>
<dbReference type="Proteomes" id="UP000006023">
    <property type="component" value="Unassembled WGS sequence"/>
</dbReference>
<organism evidence="3 4">
    <name type="scientific">Gordonia amarae NBRC 15530</name>
    <dbReference type="NCBI Taxonomy" id="1075090"/>
    <lineage>
        <taxon>Bacteria</taxon>
        <taxon>Bacillati</taxon>
        <taxon>Actinomycetota</taxon>
        <taxon>Actinomycetes</taxon>
        <taxon>Mycobacteriales</taxon>
        <taxon>Gordoniaceae</taxon>
        <taxon>Gordonia</taxon>
    </lineage>
</organism>
<evidence type="ECO:0000313" key="3">
    <source>
        <dbReference type="EMBL" id="GAB06709.1"/>
    </source>
</evidence>
<sequence length="251" mass="26737">MQLVPSGRSAYDRPMTSTAAPSGGATGRPAPDAGQVAITEASATTKLFAILLAGEHAAFTRLMIESQLAPGVGGQIALGKMIAAEVDHYATLENHLRADGIDPVAAIARYRSVFDQYHGATTPSNWNEVLVKAYIGDNLAADFYSEFIDVVPAVPIGDTIREVMSQTDNSQFACAEVRAAIARDPDIAAPLKLWARRLLGEAVTHAQWVLAAEEDVTDLLFSGGTSLQGVANFFDTVEQRHAQRMADLGLV</sequence>
<name>G7GSY4_9ACTN</name>
<feature type="region of interest" description="Disordered" evidence="1">
    <location>
        <begin position="1"/>
        <end position="32"/>
    </location>
</feature>
<protein>
    <recommendedName>
        <fullName evidence="2">Ferritin-like domain-containing protein</fullName>
    </recommendedName>
</protein>
<dbReference type="CDD" id="cd00657">
    <property type="entry name" value="Ferritin_like"/>
    <property type="match status" value="1"/>
</dbReference>
<dbReference type="eggNOG" id="COG3396">
    <property type="taxonomic scope" value="Bacteria"/>
</dbReference>
<accession>G7GSY4</accession>
<keyword evidence="4" id="KW-1185">Reference proteome</keyword>
<dbReference type="STRING" id="1075090.GOAMR_59_00080"/>
<dbReference type="InterPro" id="IPR009078">
    <property type="entry name" value="Ferritin-like_SF"/>
</dbReference>
<dbReference type="InterPro" id="IPR012347">
    <property type="entry name" value="Ferritin-like"/>
</dbReference>
<evidence type="ECO:0000256" key="1">
    <source>
        <dbReference type="SAM" id="MobiDB-lite"/>
    </source>
</evidence>
<comment type="caution">
    <text evidence="3">The sequence shown here is derived from an EMBL/GenBank/DDBJ whole genome shotgun (WGS) entry which is preliminary data.</text>
</comment>
<reference evidence="3 4" key="1">
    <citation type="submission" date="2011-11" db="EMBL/GenBank/DDBJ databases">
        <title>Whole genome shotgun sequence of Gordonia amarae NBRC 15530.</title>
        <authorList>
            <person name="Takarada H."/>
            <person name="Hosoyama A."/>
            <person name="Tsuchikane K."/>
            <person name="Katsumata H."/>
            <person name="Yamazaki S."/>
            <person name="Fujita N."/>
        </authorList>
    </citation>
    <scope>NUCLEOTIDE SEQUENCE [LARGE SCALE GENOMIC DNA]</scope>
    <source>
        <strain evidence="3 4">NBRC 15530</strain>
    </source>
</reference>
<dbReference type="Pfam" id="PF13794">
    <property type="entry name" value="MiaE_2"/>
    <property type="match status" value="1"/>
</dbReference>
<gene>
    <name evidence="3" type="ORF">GOAMR_59_00080</name>
</gene>
<dbReference type="Gene3D" id="1.20.1260.10">
    <property type="match status" value="1"/>
</dbReference>
<evidence type="ECO:0000313" key="4">
    <source>
        <dbReference type="Proteomes" id="UP000006023"/>
    </source>
</evidence>